<dbReference type="AlphaFoldDB" id="A0A0H3CY01"/>
<dbReference type="EMBL" id="CP002000">
    <property type="protein sequence ID" value="ADJ42191.1"/>
    <property type="molecule type" value="Genomic_DNA"/>
</dbReference>
<accession>A0A0H3CY01</accession>
<proteinExistence type="predicted"/>
<evidence type="ECO:0000313" key="1">
    <source>
        <dbReference type="EMBL" id="ADJ42191.1"/>
    </source>
</evidence>
<gene>
    <name evidence="1" type="ordered locus">AMED_0369</name>
</gene>
<dbReference type="OrthoDB" id="3637961at2"/>
<dbReference type="PATRIC" id="fig|749927.5.peg.379"/>
<dbReference type="HOGENOM" id="CLU_198022_0_0_11"/>
<organism evidence="1 2">
    <name type="scientific">Amycolatopsis mediterranei (strain U-32)</name>
    <dbReference type="NCBI Taxonomy" id="749927"/>
    <lineage>
        <taxon>Bacteria</taxon>
        <taxon>Bacillati</taxon>
        <taxon>Actinomycetota</taxon>
        <taxon>Actinomycetes</taxon>
        <taxon>Pseudonocardiales</taxon>
        <taxon>Pseudonocardiaceae</taxon>
        <taxon>Amycolatopsis</taxon>
    </lineage>
</organism>
<sequence length="64" mass="7344">MPAKDDDDRFTFGLVVDVADVLARHRYPELTSGDDFVALQQALFRFLYTTSTEPYRLDPTTEES</sequence>
<dbReference type="KEGG" id="amd:AMED_0369"/>
<evidence type="ECO:0000313" key="2">
    <source>
        <dbReference type="Proteomes" id="UP000000328"/>
    </source>
</evidence>
<dbReference type="eggNOG" id="ENOG502ZKC5">
    <property type="taxonomic scope" value="Bacteria"/>
</dbReference>
<protein>
    <submittedName>
        <fullName evidence="1">Uncharacterized protein</fullName>
    </submittedName>
</protein>
<dbReference type="Proteomes" id="UP000000328">
    <property type="component" value="Chromosome"/>
</dbReference>
<name>A0A0H3CY01_AMYMU</name>
<reference evidence="1 2" key="1">
    <citation type="journal article" date="2010" name="Cell Res.">
        <title>Complete genome sequence of the rifamycin SV-producing Amycolatopsis mediterranei U32 revealed its genetic characteristics in phylogeny and metabolism.</title>
        <authorList>
            <person name="Zhao W."/>
            <person name="Zhong Y."/>
            <person name="Yuan H."/>
            <person name="Wang J."/>
            <person name="Zheng H."/>
            <person name="Wang Y."/>
            <person name="Cen X."/>
            <person name="Xu F."/>
            <person name="Bai J."/>
            <person name="Han X."/>
            <person name="Lu G."/>
            <person name="Zhu Y."/>
            <person name="Shao Z."/>
            <person name="Yan H."/>
            <person name="Li C."/>
            <person name="Peng N."/>
            <person name="Zhang Z."/>
            <person name="Zhang Y."/>
            <person name="Lin W."/>
            <person name="Fan Y."/>
            <person name="Qin Z."/>
            <person name="Hu Y."/>
            <person name="Zhu B."/>
            <person name="Wang S."/>
            <person name="Ding X."/>
            <person name="Zhao G.P."/>
        </authorList>
    </citation>
    <scope>NUCLEOTIDE SEQUENCE [LARGE SCALE GENOMIC DNA]</scope>
    <source>
        <strain evidence="2">U-32</strain>
    </source>
</reference>